<dbReference type="InterPro" id="IPR016161">
    <property type="entry name" value="Ald_DH/histidinol_DH"/>
</dbReference>
<feature type="domain" description="Aldehyde dehydrogenase" evidence="4">
    <location>
        <begin position="60"/>
        <end position="502"/>
    </location>
</feature>
<sequence length="540" mass="58729">MTVTDTVNTRALLSFGSFVGGKEVASDSCYYVVDPRNILDDSFAALSLKRRLDTGEQPYTPDLEGIVGRVAAGTAEHMASAIASAAHATKLWRSAPVEVRVDEFLDRLRARILDQREHIERVALYEGHPRELVRWEISGWLATTTQDSKDFYRNQLWTQLTEGDTTRIIRRCPDGVICINPPSNAPMSSAMLAATSIMAGNGVVVRAPRSVPLGAFYSMIEIITPVLEEVGAPAGLVNVVCTEPVPTFDQWLESPLVNDIMYFGAVKPGLDIERRSIEAGKKPILELAGNDVVTVWSDANLDYASDALLEAFYGSGQLCMIPNLVIAHPDIADELIKLVLAKAGNLRYGYPDEDGVLLSPVLRHDKFYDTLSDAIDKGAHLLTGGGSTHVDGSPSSTGMFLQPTIIRVNGLQDARRTQAVEHETFFPLLPIVVPDEHDGELTLSTVIDFVNTNMYGLRNSLWTNSVDIIDTYVANVTNSGIIKVNQSHIAFTAPLPTHGGTALTGGALGEANYPALRTSHMQGVSISYTPRAPRHHQEGV</sequence>
<dbReference type="GO" id="GO:0016620">
    <property type="term" value="F:oxidoreductase activity, acting on the aldehyde or oxo group of donors, NAD or NADP as acceptor"/>
    <property type="evidence" value="ECO:0007669"/>
    <property type="project" value="InterPro"/>
</dbReference>
<dbReference type="OrthoDB" id="3284578at2"/>
<keyword evidence="6" id="KW-1185">Reference proteome</keyword>
<dbReference type="AlphaFoldDB" id="A0A1Z4EXU8"/>
<dbReference type="SUPFAM" id="SSF53720">
    <property type="entry name" value="ALDH-like"/>
    <property type="match status" value="1"/>
</dbReference>
<evidence type="ECO:0000256" key="1">
    <source>
        <dbReference type="ARBA" id="ARBA00009986"/>
    </source>
</evidence>
<dbReference type="InterPro" id="IPR016162">
    <property type="entry name" value="Ald_DH_N"/>
</dbReference>
<keyword evidence="3" id="KW-0520">NAD</keyword>
<organism evidence="5 6">
    <name type="scientific">[Mycobacterium] stephanolepidis</name>
    <dbReference type="NCBI Taxonomy" id="1520670"/>
    <lineage>
        <taxon>Bacteria</taxon>
        <taxon>Bacillati</taxon>
        <taxon>Actinomycetota</taxon>
        <taxon>Actinomycetes</taxon>
        <taxon>Mycobacteriales</taxon>
        <taxon>Mycobacteriaceae</taxon>
        <taxon>Mycobacteroides</taxon>
    </lineage>
</organism>
<name>A0A1Z4EXU8_9MYCO</name>
<keyword evidence="2" id="KW-0560">Oxidoreductase</keyword>
<evidence type="ECO:0000259" key="4">
    <source>
        <dbReference type="Pfam" id="PF00171"/>
    </source>
</evidence>
<dbReference type="RefSeq" id="WP_096501524.1">
    <property type="nucleotide sequence ID" value="NZ_AP018165.1"/>
</dbReference>
<reference evidence="5 6" key="2">
    <citation type="journal article" date="2017" name="Int. J. Syst. Evol. Microbiol.">
        <title>Mycobacterium stephanolepidis sp. nov., a rapidly growing species related to Mycobacterium chelonae, isolated from marine teleost fish, Stephanolepis cirrhifer.</title>
        <authorList>
            <person name="Fukano H."/>
            <person name="Wada S."/>
            <person name="Kurata O."/>
            <person name="Katayama K."/>
            <person name="Fujiwara N."/>
            <person name="Hoshino Y."/>
        </authorList>
    </citation>
    <scope>NUCLEOTIDE SEQUENCE [LARGE SCALE GENOMIC DNA]</scope>
    <source>
        <strain evidence="5 6">NJB0901</strain>
    </source>
</reference>
<dbReference type="PANTHER" id="PTHR42986:SF1">
    <property type="entry name" value="BENZALDEHYDE DEHYDROGENASE YFMT"/>
    <property type="match status" value="1"/>
</dbReference>
<accession>A0A1Z4EXU8</accession>
<gene>
    <name evidence="5" type="ORF">MSTE_02490</name>
</gene>
<evidence type="ECO:0000313" key="5">
    <source>
        <dbReference type="EMBL" id="BAX97800.1"/>
    </source>
</evidence>
<evidence type="ECO:0000256" key="3">
    <source>
        <dbReference type="ARBA" id="ARBA00023027"/>
    </source>
</evidence>
<dbReference type="Gene3D" id="3.40.605.10">
    <property type="entry name" value="Aldehyde Dehydrogenase, Chain A, domain 1"/>
    <property type="match status" value="1"/>
</dbReference>
<dbReference type="EMBL" id="AP018165">
    <property type="protein sequence ID" value="BAX97800.1"/>
    <property type="molecule type" value="Genomic_DNA"/>
</dbReference>
<dbReference type="InterPro" id="IPR015590">
    <property type="entry name" value="Aldehyde_DH_dom"/>
</dbReference>
<reference evidence="6" key="1">
    <citation type="journal article" date="2017" name="Genome Announc.">
        <title>Complete Genome Sequence of Mycobacterium stephanolepidis.</title>
        <authorList>
            <person name="Fukano H."/>
            <person name="Yoshida M."/>
            <person name="Katayama Y."/>
            <person name="Omatsu T."/>
            <person name="Mizutani T."/>
            <person name="Kurata O."/>
            <person name="Wada S."/>
            <person name="Hoshino Y."/>
        </authorList>
    </citation>
    <scope>NUCLEOTIDE SEQUENCE [LARGE SCALE GENOMIC DNA]</scope>
    <source>
        <strain evidence="6">NJB0901</strain>
    </source>
</reference>
<dbReference type="KEGG" id="mste:MSTE_02490"/>
<dbReference type="Proteomes" id="UP000217954">
    <property type="component" value="Chromosome"/>
</dbReference>
<dbReference type="InterPro" id="IPR016163">
    <property type="entry name" value="Ald_DH_C"/>
</dbReference>
<evidence type="ECO:0000256" key="2">
    <source>
        <dbReference type="ARBA" id="ARBA00023002"/>
    </source>
</evidence>
<dbReference type="Pfam" id="PF00171">
    <property type="entry name" value="Aldedh"/>
    <property type="match status" value="1"/>
</dbReference>
<comment type="similarity">
    <text evidence="1">Belongs to the aldehyde dehydrogenase family.</text>
</comment>
<dbReference type="Gene3D" id="3.40.309.10">
    <property type="entry name" value="Aldehyde Dehydrogenase, Chain A, domain 2"/>
    <property type="match status" value="1"/>
</dbReference>
<proteinExistence type="inferred from homology"/>
<protein>
    <submittedName>
        <fullName evidence="5">Putative aldehyde dehydrogenase</fullName>
    </submittedName>
</protein>
<evidence type="ECO:0000313" key="6">
    <source>
        <dbReference type="Proteomes" id="UP000217954"/>
    </source>
</evidence>
<dbReference type="PANTHER" id="PTHR42986">
    <property type="entry name" value="BENZALDEHYDE DEHYDROGENASE YFMT"/>
    <property type="match status" value="1"/>
</dbReference>